<reference evidence="1 2" key="1">
    <citation type="submission" date="2023-07" db="EMBL/GenBank/DDBJ databases">
        <title>Closed genoem sequence of Methanomicrococcus sp. Hf6.</title>
        <authorList>
            <person name="Poehlein A."/>
            <person name="Protasov E."/>
            <person name="Platt K."/>
            <person name="Reeh H."/>
            <person name="Daniel R."/>
            <person name="Brune A."/>
        </authorList>
    </citation>
    <scope>NUCLEOTIDE SEQUENCE [LARGE SCALE GENOMIC DNA]</scope>
    <source>
        <strain evidence="1 2">Hf6</strain>
    </source>
</reference>
<name>A0AA96ZSQ7_9EURY</name>
<gene>
    <name evidence="1" type="ORF">MmiHf6_09880</name>
</gene>
<dbReference type="Proteomes" id="UP001302978">
    <property type="component" value="Chromosome"/>
</dbReference>
<sequence>MGLFFRFRLSMPVCDCLLLLPAPAKTANLRLSFTVAVAGAVCIFQAVRSSDLIFLLASALFNRNPNANANVGAAACRYSCRLQSGFCLQWEGGFCFCLRSGLRHGCRCRQPQQLPAAARAAPLFKKINQKSIPNFKNQKNRHQFLKNKKQ</sequence>
<dbReference type="AlphaFoldDB" id="A0AA96ZSQ7"/>
<dbReference type="KEGG" id="mehf:MmiHf6_09880"/>
<organism evidence="1 2">
    <name type="scientific">Methanimicrococcus hongohii</name>
    <dbReference type="NCBI Taxonomy" id="3028295"/>
    <lineage>
        <taxon>Archaea</taxon>
        <taxon>Methanobacteriati</taxon>
        <taxon>Methanobacteriota</taxon>
        <taxon>Stenosarchaea group</taxon>
        <taxon>Methanomicrobia</taxon>
        <taxon>Methanosarcinales</taxon>
        <taxon>Methanosarcinaceae</taxon>
        <taxon>Methanimicrococcus</taxon>
    </lineage>
</organism>
<dbReference type="EMBL" id="CP131059">
    <property type="protein sequence ID" value="WNY23675.1"/>
    <property type="molecule type" value="Genomic_DNA"/>
</dbReference>
<keyword evidence="2" id="KW-1185">Reference proteome</keyword>
<protein>
    <submittedName>
        <fullName evidence="1">Uncharacterized protein</fullName>
    </submittedName>
</protein>
<accession>A0AA96ZSQ7</accession>
<evidence type="ECO:0000313" key="1">
    <source>
        <dbReference type="EMBL" id="WNY23675.1"/>
    </source>
</evidence>
<proteinExistence type="predicted"/>
<evidence type="ECO:0000313" key="2">
    <source>
        <dbReference type="Proteomes" id="UP001302978"/>
    </source>
</evidence>